<dbReference type="GeneID" id="78289073"/>
<feature type="transmembrane region" description="Helical" evidence="6">
    <location>
        <begin position="49"/>
        <end position="76"/>
    </location>
</feature>
<dbReference type="InterPro" id="IPR015867">
    <property type="entry name" value="N-reg_PII/ATP_PRibTrfase_C"/>
</dbReference>
<keyword evidence="9" id="KW-1185">Reference proteome</keyword>
<accession>A0A1I0GLL0</accession>
<name>A0A1I0GLL0_9FIRM</name>
<keyword evidence="2" id="KW-1003">Cell membrane</keyword>
<dbReference type="Pfam" id="PF10035">
    <property type="entry name" value="DUF2179"/>
    <property type="match status" value="1"/>
</dbReference>
<dbReference type="InterPro" id="IPR051461">
    <property type="entry name" value="UPF0750_membrane"/>
</dbReference>
<sequence length="284" mass="31277">MDIKKKKCLISFGAVFLSSLIMAFATKNLVRPAGILSGGFMGIAIMVDMIGELIGISIPTSIGLLCLNIPVALFCVKKISPRFVFFSLLQVAFTSLFLPFVPRVLLFDDKILNVIFGGFLFGGSIVIALKGNASSGGTDFISLYVSNKNGKEIWNQVFVFNVLMLSVFGCIFGFEAAGYSILFQFLSTKTISTFHTRYKRVMMQIFTKHKDEVMAVYCEKFHHGITALDGIGGYSKLPVSMLTAIVSSYEVDDVITVLKEVDPKVIINVSKSEKYVGRFYNAPL</sequence>
<dbReference type="EMBL" id="FOIN01000032">
    <property type="protein sequence ID" value="SET71906.1"/>
    <property type="molecule type" value="Genomic_DNA"/>
</dbReference>
<dbReference type="AlphaFoldDB" id="A0A1I0GLL0"/>
<keyword evidence="4 6" id="KW-1133">Transmembrane helix</keyword>
<protein>
    <submittedName>
        <fullName evidence="8">Uncharacterized membrane-anchored protein YitT, contains DUF161 and DUF2179 domains</fullName>
    </submittedName>
</protein>
<keyword evidence="5 6" id="KW-0472">Membrane</keyword>
<evidence type="ECO:0000256" key="4">
    <source>
        <dbReference type="ARBA" id="ARBA00022989"/>
    </source>
</evidence>
<reference evidence="9" key="1">
    <citation type="submission" date="2016-10" db="EMBL/GenBank/DDBJ databases">
        <authorList>
            <person name="Varghese N."/>
            <person name="Submissions S."/>
        </authorList>
    </citation>
    <scope>NUCLEOTIDE SEQUENCE [LARGE SCALE GENOMIC DNA]</scope>
    <source>
        <strain evidence="9">DSM 1551</strain>
    </source>
</reference>
<dbReference type="PANTHER" id="PTHR33545">
    <property type="entry name" value="UPF0750 MEMBRANE PROTEIN YITT-RELATED"/>
    <property type="match status" value="1"/>
</dbReference>
<evidence type="ECO:0000256" key="5">
    <source>
        <dbReference type="ARBA" id="ARBA00023136"/>
    </source>
</evidence>
<dbReference type="GO" id="GO:0005886">
    <property type="term" value="C:plasma membrane"/>
    <property type="evidence" value="ECO:0007669"/>
    <property type="project" value="UniProtKB-SubCell"/>
</dbReference>
<gene>
    <name evidence="8" type="ORF">SAMN04489758_1328</name>
</gene>
<dbReference type="RefSeq" id="WP_092355462.1">
    <property type="nucleotide sequence ID" value="NZ_FOIN01000032.1"/>
</dbReference>
<keyword evidence="3 6" id="KW-0812">Transmembrane</keyword>
<dbReference type="Gene3D" id="3.30.70.120">
    <property type="match status" value="1"/>
</dbReference>
<evidence type="ECO:0000259" key="7">
    <source>
        <dbReference type="Pfam" id="PF10035"/>
    </source>
</evidence>
<feature type="transmembrane region" description="Helical" evidence="6">
    <location>
        <begin position="158"/>
        <end position="182"/>
    </location>
</feature>
<feature type="domain" description="DUF2179" evidence="7">
    <location>
        <begin position="223"/>
        <end position="274"/>
    </location>
</feature>
<dbReference type="PANTHER" id="PTHR33545:SF5">
    <property type="entry name" value="UPF0750 MEMBRANE PROTEIN YITT"/>
    <property type="match status" value="1"/>
</dbReference>
<dbReference type="PIRSF" id="PIRSF006483">
    <property type="entry name" value="Membrane_protein_YitT"/>
    <property type="match status" value="1"/>
</dbReference>
<evidence type="ECO:0000313" key="9">
    <source>
        <dbReference type="Proteomes" id="UP000198558"/>
    </source>
</evidence>
<feature type="transmembrane region" description="Helical" evidence="6">
    <location>
        <begin position="83"/>
        <end position="105"/>
    </location>
</feature>
<evidence type="ECO:0000256" key="1">
    <source>
        <dbReference type="ARBA" id="ARBA00004651"/>
    </source>
</evidence>
<comment type="subcellular location">
    <subcellularLocation>
        <location evidence="1">Cell membrane</location>
        <topology evidence="1">Multi-pass membrane protein</topology>
    </subcellularLocation>
</comment>
<feature type="transmembrane region" description="Helical" evidence="6">
    <location>
        <begin position="111"/>
        <end position="129"/>
    </location>
</feature>
<dbReference type="Pfam" id="PF02588">
    <property type="entry name" value="YitT_membrane"/>
    <property type="match status" value="1"/>
</dbReference>
<evidence type="ECO:0000256" key="2">
    <source>
        <dbReference type="ARBA" id="ARBA00022475"/>
    </source>
</evidence>
<dbReference type="OrthoDB" id="9779786at2"/>
<evidence type="ECO:0000256" key="3">
    <source>
        <dbReference type="ARBA" id="ARBA00022692"/>
    </source>
</evidence>
<evidence type="ECO:0000313" key="8">
    <source>
        <dbReference type="EMBL" id="SET71906.1"/>
    </source>
</evidence>
<dbReference type="InterPro" id="IPR019264">
    <property type="entry name" value="DUF2179"/>
</dbReference>
<dbReference type="Proteomes" id="UP000198558">
    <property type="component" value="Unassembled WGS sequence"/>
</dbReference>
<organism evidence="8 9">
    <name type="scientific">Thomasclavelia cocleata</name>
    <dbReference type="NCBI Taxonomy" id="69824"/>
    <lineage>
        <taxon>Bacteria</taxon>
        <taxon>Bacillati</taxon>
        <taxon>Bacillota</taxon>
        <taxon>Erysipelotrichia</taxon>
        <taxon>Erysipelotrichales</taxon>
        <taxon>Coprobacillaceae</taxon>
        <taxon>Thomasclavelia</taxon>
    </lineage>
</organism>
<proteinExistence type="predicted"/>
<dbReference type="InterPro" id="IPR003740">
    <property type="entry name" value="YitT"/>
</dbReference>
<evidence type="ECO:0000256" key="6">
    <source>
        <dbReference type="SAM" id="Phobius"/>
    </source>
</evidence>